<proteinExistence type="predicted"/>
<protein>
    <submittedName>
        <fullName evidence="2">Uncharacterized protein</fullName>
    </submittedName>
</protein>
<evidence type="ECO:0000313" key="3">
    <source>
        <dbReference type="Proteomes" id="UP000320390"/>
    </source>
</evidence>
<feature type="transmembrane region" description="Helical" evidence="1">
    <location>
        <begin position="7"/>
        <end position="26"/>
    </location>
</feature>
<dbReference type="AlphaFoldDB" id="A0A518ERV1"/>
<dbReference type="RefSeq" id="WP_419191262.1">
    <property type="nucleotide sequence ID" value="NZ_CP036434.1"/>
</dbReference>
<organism evidence="2 3">
    <name type="scientific">Saltatorellus ferox</name>
    <dbReference type="NCBI Taxonomy" id="2528018"/>
    <lineage>
        <taxon>Bacteria</taxon>
        <taxon>Pseudomonadati</taxon>
        <taxon>Planctomycetota</taxon>
        <taxon>Planctomycetia</taxon>
        <taxon>Planctomycetia incertae sedis</taxon>
        <taxon>Saltatorellus</taxon>
    </lineage>
</organism>
<name>A0A518ERV1_9BACT</name>
<accession>A0A518ERV1</accession>
<keyword evidence="1" id="KW-0472">Membrane</keyword>
<reference evidence="2 3" key="1">
    <citation type="submission" date="2019-02" db="EMBL/GenBank/DDBJ databases">
        <title>Deep-cultivation of Planctomycetes and their phenomic and genomic characterization uncovers novel biology.</title>
        <authorList>
            <person name="Wiegand S."/>
            <person name="Jogler M."/>
            <person name="Boedeker C."/>
            <person name="Pinto D."/>
            <person name="Vollmers J."/>
            <person name="Rivas-Marin E."/>
            <person name="Kohn T."/>
            <person name="Peeters S.H."/>
            <person name="Heuer A."/>
            <person name="Rast P."/>
            <person name="Oberbeckmann S."/>
            <person name="Bunk B."/>
            <person name="Jeske O."/>
            <person name="Meyerdierks A."/>
            <person name="Storesund J.E."/>
            <person name="Kallscheuer N."/>
            <person name="Luecker S."/>
            <person name="Lage O.M."/>
            <person name="Pohl T."/>
            <person name="Merkel B.J."/>
            <person name="Hornburger P."/>
            <person name="Mueller R.-W."/>
            <person name="Bruemmer F."/>
            <person name="Labrenz M."/>
            <person name="Spormann A.M."/>
            <person name="Op den Camp H."/>
            <person name="Overmann J."/>
            <person name="Amann R."/>
            <person name="Jetten M.S.M."/>
            <person name="Mascher T."/>
            <person name="Medema M.H."/>
            <person name="Devos D.P."/>
            <person name="Kaster A.-K."/>
            <person name="Ovreas L."/>
            <person name="Rohde M."/>
            <person name="Galperin M.Y."/>
            <person name="Jogler C."/>
        </authorList>
    </citation>
    <scope>NUCLEOTIDE SEQUENCE [LARGE SCALE GENOMIC DNA]</scope>
    <source>
        <strain evidence="2 3">Poly30</strain>
    </source>
</reference>
<dbReference type="Proteomes" id="UP000320390">
    <property type="component" value="Chromosome"/>
</dbReference>
<dbReference type="EMBL" id="CP036434">
    <property type="protein sequence ID" value="QDV06820.1"/>
    <property type="molecule type" value="Genomic_DNA"/>
</dbReference>
<keyword evidence="1" id="KW-1133">Transmembrane helix</keyword>
<evidence type="ECO:0000256" key="1">
    <source>
        <dbReference type="SAM" id="Phobius"/>
    </source>
</evidence>
<keyword evidence="3" id="KW-1185">Reference proteome</keyword>
<evidence type="ECO:0000313" key="2">
    <source>
        <dbReference type="EMBL" id="QDV06820.1"/>
    </source>
</evidence>
<gene>
    <name evidence="2" type="ORF">Poly30_23350</name>
</gene>
<keyword evidence="1" id="KW-0812">Transmembrane</keyword>
<sequence>MDFLRKNWLWIVIPILFVIIAAVLVYKLTDDPGSEFVYPV</sequence>